<keyword evidence="9" id="KW-0723">Serine/threonine-protein kinase</keyword>
<evidence type="ECO:0000256" key="10">
    <source>
        <dbReference type="SAM" id="MobiDB-lite"/>
    </source>
</evidence>
<sequence length="415" mass="47038">MSSGLPSTLVPKNGSGQHGDHLQGLTMPPSESASSQSRYYEALSLNEEYLTSEPSEADVLAQELAQDVKDFKKSYKSRKCIFSSRGKVLGKGSYGRTRIVYKRQSKDKNPYVVKEFFKHPGITKAMRHYTIRKEYDYTRRARHPNVVSVIDLCTRKDELSYVMEYCDQGDLWDLLEKRSFPPQEQLCLFKQLLRGVASLHSQGIAHLDIKPGNLLLGGDSVLRLTDFGFCQEFKTSKSPQLILCPAGTGVGTPSYSSPEVYYPIDYDPRKVDVWGCAMVALEMTGRVPFPWEMPTEHHMDYKVFVEGWREFMRSNPGRAINEHCYPKCGPISQPHRYPCVQLMVVLLKMLNPNPRHRITIHQALNDPSVKAIECCSPTYFPTGPGSHPPKFKHDHRACPAPPASRRSQGRLGRQN</sequence>
<dbReference type="InterPro" id="IPR011009">
    <property type="entry name" value="Kinase-like_dom_sf"/>
</dbReference>
<dbReference type="OrthoDB" id="4062651at2759"/>
<dbReference type="GO" id="GO:0034045">
    <property type="term" value="C:phagophore assembly site membrane"/>
    <property type="evidence" value="ECO:0007669"/>
    <property type="project" value="UniProtKB-SubCell"/>
</dbReference>
<dbReference type="InterPro" id="IPR045269">
    <property type="entry name" value="Atg1-like"/>
</dbReference>
<evidence type="ECO:0000259" key="11">
    <source>
        <dbReference type="PROSITE" id="PS50011"/>
    </source>
</evidence>
<evidence type="ECO:0000313" key="13">
    <source>
        <dbReference type="Proteomes" id="UP000188318"/>
    </source>
</evidence>
<feature type="domain" description="Protein kinase" evidence="11">
    <location>
        <begin position="83"/>
        <end position="369"/>
    </location>
</feature>
<organism evidence="12 13">
    <name type="scientific">Aspergillus carbonarius (strain ITEM 5010)</name>
    <dbReference type="NCBI Taxonomy" id="602072"/>
    <lineage>
        <taxon>Eukaryota</taxon>
        <taxon>Fungi</taxon>
        <taxon>Dikarya</taxon>
        <taxon>Ascomycota</taxon>
        <taxon>Pezizomycotina</taxon>
        <taxon>Eurotiomycetes</taxon>
        <taxon>Eurotiomycetidae</taxon>
        <taxon>Eurotiales</taxon>
        <taxon>Aspergillaceae</taxon>
        <taxon>Aspergillus</taxon>
        <taxon>Aspergillus subgen. Circumdati</taxon>
    </lineage>
</organism>
<dbReference type="AlphaFoldDB" id="A0A1R3RJK5"/>
<accession>A0A1R3RJK5</accession>
<proteinExistence type="inferred from homology"/>
<dbReference type="GO" id="GO:0005524">
    <property type="term" value="F:ATP binding"/>
    <property type="evidence" value="ECO:0007669"/>
    <property type="project" value="UniProtKB-UniRule"/>
</dbReference>
<keyword evidence="9" id="KW-0808">Transferase</keyword>
<dbReference type="InterPro" id="IPR017441">
    <property type="entry name" value="Protein_kinase_ATP_BS"/>
</dbReference>
<keyword evidence="4 8" id="KW-0547">Nucleotide-binding</keyword>
<comment type="similarity">
    <text evidence="9">Belongs to the protein kinase superfamily.</text>
</comment>
<dbReference type="PANTHER" id="PTHR24348">
    <property type="entry name" value="SERINE/THREONINE-PROTEIN KINASE UNC-51-RELATED"/>
    <property type="match status" value="1"/>
</dbReference>
<evidence type="ECO:0000256" key="6">
    <source>
        <dbReference type="ARBA" id="ARBA00023006"/>
    </source>
</evidence>
<evidence type="ECO:0000256" key="1">
    <source>
        <dbReference type="ARBA" id="ARBA00004623"/>
    </source>
</evidence>
<evidence type="ECO:0000256" key="9">
    <source>
        <dbReference type="RuleBase" id="RU000304"/>
    </source>
</evidence>
<evidence type="ECO:0000256" key="5">
    <source>
        <dbReference type="ARBA" id="ARBA00022840"/>
    </source>
</evidence>
<evidence type="ECO:0000256" key="2">
    <source>
        <dbReference type="ARBA" id="ARBA00018572"/>
    </source>
</evidence>
<feature type="binding site" evidence="8">
    <location>
        <position position="114"/>
    </location>
    <ligand>
        <name>ATP</name>
        <dbReference type="ChEBI" id="CHEBI:30616"/>
    </ligand>
</feature>
<protein>
    <recommendedName>
        <fullName evidence="2">Serine/threonine-protein kinase ATG1</fullName>
    </recommendedName>
    <alternativeName>
        <fullName evidence="7">Autophagy-related protein 1</fullName>
    </alternativeName>
    <alternativeName>
        <fullName evidence="3">Serine/threonine-protein kinase atg1</fullName>
    </alternativeName>
</protein>
<dbReference type="PROSITE" id="PS00107">
    <property type="entry name" value="PROTEIN_KINASE_ATP"/>
    <property type="match status" value="1"/>
</dbReference>
<dbReference type="GO" id="GO:0004674">
    <property type="term" value="F:protein serine/threonine kinase activity"/>
    <property type="evidence" value="ECO:0007669"/>
    <property type="project" value="UniProtKB-KW"/>
</dbReference>
<comment type="subcellular location">
    <subcellularLocation>
        <location evidence="1">Preautophagosomal structure membrane</location>
        <topology evidence="1">Peripheral membrane protein</topology>
    </subcellularLocation>
</comment>
<evidence type="ECO:0000256" key="3">
    <source>
        <dbReference type="ARBA" id="ARBA00019599"/>
    </source>
</evidence>
<dbReference type="OMA" id="LEDPWVQ"/>
<dbReference type="GO" id="GO:0006914">
    <property type="term" value="P:autophagy"/>
    <property type="evidence" value="ECO:0007669"/>
    <property type="project" value="UniProtKB-KW"/>
</dbReference>
<dbReference type="SMART" id="SM00220">
    <property type="entry name" value="S_TKc"/>
    <property type="match status" value="1"/>
</dbReference>
<dbReference type="InterPro" id="IPR008271">
    <property type="entry name" value="Ser/Thr_kinase_AS"/>
</dbReference>
<dbReference type="PROSITE" id="PS50011">
    <property type="entry name" value="PROTEIN_KINASE_DOM"/>
    <property type="match status" value="1"/>
</dbReference>
<evidence type="ECO:0000256" key="4">
    <source>
        <dbReference type="ARBA" id="ARBA00022741"/>
    </source>
</evidence>
<evidence type="ECO:0000256" key="8">
    <source>
        <dbReference type="PROSITE-ProRule" id="PRU10141"/>
    </source>
</evidence>
<dbReference type="GO" id="GO:0010506">
    <property type="term" value="P:regulation of autophagy"/>
    <property type="evidence" value="ECO:0007669"/>
    <property type="project" value="InterPro"/>
</dbReference>
<name>A0A1R3RJK5_ASPC5</name>
<dbReference type="Gene3D" id="1.10.510.10">
    <property type="entry name" value="Transferase(Phosphotransferase) domain 1"/>
    <property type="match status" value="1"/>
</dbReference>
<keyword evidence="6" id="KW-0072">Autophagy</keyword>
<evidence type="ECO:0000313" key="12">
    <source>
        <dbReference type="EMBL" id="OOF94659.1"/>
    </source>
</evidence>
<keyword evidence="9" id="KW-0418">Kinase</keyword>
<dbReference type="PANTHER" id="PTHR24348:SF68">
    <property type="entry name" value="SERINE_THREONINE-PROTEIN KINASE ATG1C"/>
    <property type="match status" value="1"/>
</dbReference>
<keyword evidence="5 8" id="KW-0067">ATP-binding</keyword>
<dbReference type="EMBL" id="KV907501">
    <property type="protein sequence ID" value="OOF94659.1"/>
    <property type="molecule type" value="Genomic_DNA"/>
</dbReference>
<keyword evidence="13" id="KW-1185">Reference proteome</keyword>
<evidence type="ECO:0000256" key="7">
    <source>
        <dbReference type="ARBA" id="ARBA00030237"/>
    </source>
</evidence>
<feature type="region of interest" description="Disordered" evidence="10">
    <location>
        <begin position="1"/>
        <end position="37"/>
    </location>
</feature>
<dbReference type="Proteomes" id="UP000188318">
    <property type="component" value="Unassembled WGS sequence"/>
</dbReference>
<feature type="region of interest" description="Disordered" evidence="10">
    <location>
        <begin position="385"/>
        <end position="415"/>
    </location>
</feature>
<reference evidence="13" key="1">
    <citation type="journal article" date="2017" name="Genome Biol.">
        <title>Comparative genomics reveals high biological diversity and specific adaptations in the industrially and medically important fungal genus Aspergillus.</title>
        <authorList>
            <person name="de Vries R.P."/>
            <person name="Riley R."/>
            <person name="Wiebenga A."/>
            <person name="Aguilar-Osorio G."/>
            <person name="Amillis S."/>
            <person name="Uchima C.A."/>
            <person name="Anderluh G."/>
            <person name="Asadollahi M."/>
            <person name="Askin M."/>
            <person name="Barry K."/>
            <person name="Battaglia E."/>
            <person name="Bayram O."/>
            <person name="Benocci T."/>
            <person name="Braus-Stromeyer S.A."/>
            <person name="Caldana C."/>
            <person name="Canovas D."/>
            <person name="Cerqueira G.C."/>
            <person name="Chen F."/>
            <person name="Chen W."/>
            <person name="Choi C."/>
            <person name="Clum A."/>
            <person name="Dos Santos R.A."/>
            <person name="Damasio A.R."/>
            <person name="Diallinas G."/>
            <person name="Emri T."/>
            <person name="Fekete E."/>
            <person name="Flipphi M."/>
            <person name="Freyberg S."/>
            <person name="Gallo A."/>
            <person name="Gournas C."/>
            <person name="Habgood R."/>
            <person name="Hainaut M."/>
            <person name="Harispe M.L."/>
            <person name="Henrissat B."/>
            <person name="Hilden K.S."/>
            <person name="Hope R."/>
            <person name="Hossain A."/>
            <person name="Karabika E."/>
            <person name="Karaffa L."/>
            <person name="Karanyi Z."/>
            <person name="Krasevec N."/>
            <person name="Kuo A."/>
            <person name="Kusch H."/>
            <person name="LaButti K."/>
            <person name="Lagendijk E.L."/>
            <person name="Lapidus A."/>
            <person name="Levasseur A."/>
            <person name="Lindquist E."/>
            <person name="Lipzen A."/>
            <person name="Logrieco A.F."/>
            <person name="MacCabe A."/>
            <person name="Maekelae M.R."/>
            <person name="Malavazi I."/>
            <person name="Melin P."/>
            <person name="Meyer V."/>
            <person name="Mielnichuk N."/>
            <person name="Miskei M."/>
            <person name="Molnar A.P."/>
            <person name="Mule G."/>
            <person name="Ngan C.Y."/>
            <person name="Orejas M."/>
            <person name="Orosz E."/>
            <person name="Ouedraogo J.P."/>
            <person name="Overkamp K.M."/>
            <person name="Park H.-S."/>
            <person name="Perrone G."/>
            <person name="Piumi F."/>
            <person name="Punt P.J."/>
            <person name="Ram A.F."/>
            <person name="Ramon A."/>
            <person name="Rauscher S."/>
            <person name="Record E."/>
            <person name="Riano-Pachon D.M."/>
            <person name="Robert V."/>
            <person name="Roehrig J."/>
            <person name="Ruller R."/>
            <person name="Salamov A."/>
            <person name="Salih N.S."/>
            <person name="Samson R.A."/>
            <person name="Sandor E."/>
            <person name="Sanguinetti M."/>
            <person name="Schuetze T."/>
            <person name="Sepcic K."/>
            <person name="Shelest E."/>
            <person name="Sherlock G."/>
            <person name="Sophianopoulou V."/>
            <person name="Squina F.M."/>
            <person name="Sun H."/>
            <person name="Susca A."/>
            <person name="Todd R.B."/>
            <person name="Tsang A."/>
            <person name="Unkles S.E."/>
            <person name="van de Wiele N."/>
            <person name="van Rossen-Uffink D."/>
            <person name="Oliveira J.V."/>
            <person name="Vesth T.C."/>
            <person name="Visser J."/>
            <person name="Yu J.-H."/>
            <person name="Zhou M."/>
            <person name="Andersen M.R."/>
            <person name="Archer D.B."/>
            <person name="Baker S.E."/>
            <person name="Benoit I."/>
            <person name="Brakhage A.A."/>
            <person name="Braus G.H."/>
            <person name="Fischer R."/>
            <person name="Frisvad J.C."/>
            <person name="Goldman G.H."/>
            <person name="Houbraken J."/>
            <person name="Oakley B."/>
            <person name="Pocsi I."/>
            <person name="Scazzocchio C."/>
            <person name="Seiboth B."/>
            <person name="vanKuyk P.A."/>
            <person name="Wortman J."/>
            <person name="Dyer P.S."/>
            <person name="Grigoriev I.V."/>
        </authorList>
    </citation>
    <scope>NUCLEOTIDE SEQUENCE [LARGE SCALE GENOMIC DNA]</scope>
    <source>
        <strain evidence="13">ITEM 5010</strain>
    </source>
</reference>
<dbReference type="STRING" id="602072.A0A1R3RJK5"/>
<dbReference type="PROSITE" id="PS00108">
    <property type="entry name" value="PROTEIN_KINASE_ST"/>
    <property type="match status" value="1"/>
</dbReference>
<gene>
    <name evidence="12" type="ORF">ASPCADRAFT_6344</name>
</gene>
<dbReference type="VEuPathDB" id="FungiDB:ASPCADRAFT_6344"/>
<dbReference type="InterPro" id="IPR000719">
    <property type="entry name" value="Prot_kinase_dom"/>
</dbReference>
<dbReference type="SUPFAM" id="SSF56112">
    <property type="entry name" value="Protein kinase-like (PK-like)"/>
    <property type="match status" value="1"/>
</dbReference>
<dbReference type="Pfam" id="PF00069">
    <property type="entry name" value="Pkinase"/>
    <property type="match status" value="1"/>
</dbReference>